<gene>
    <name evidence="2" type="ORF">FOF46_18185</name>
</gene>
<feature type="domain" description="HTH LytTR-type" evidence="1">
    <location>
        <begin position="52"/>
        <end position="128"/>
    </location>
</feature>
<dbReference type="PANTHER" id="PTHR37299">
    <property type="entry name" value="TRANSCRIPTIONAL REGULATOR-RELATED"/>
    <property type="match status" value="1"/>
</dbReference>
<dbReference type="PROSITE" id="PS50930">
    <property type="entry name" value="HTH_LYTTR"/>
    <property type="match status" value="1"/>
</dbReference>
<dbReference type="AlphaFoldDB" id="A0A554VH11"/>
<evidence type="ECO:0000313" key="3">
    <source>
        <dbReference type="Proteomes" id="UP000318833"/>
    </source>
</evidence>
<evidence type="ECO:0000313" key="2">
    <source>
        <dbReference type="EMBL" id="TSE06745.1"/>
    </source>
</evidence>
<dbReference type="RefSeq" id="WP_143917439.1">
    <property type="nucleotide sequence ID" value="NZ_CANLFO010000009.1"/>
</dbReference>
<dbReference type="EMBL" id="VLNR01000041">
    <property type="protein sequence ID" value="TSE06745.1"/>
    <property type="molecule type" value="Genomic_DNA"/>
</dbReference>
<dbReference type="InterPro" id="IPR007492">
    <property type="entry name" value="LytTR_DNA-bd_dom"/>
</dbReference>
<keyword evidence="3" id="KW-1185">Reference proteome</keyword>
<dbReference type="Pfam" id="PF04397">
    <property type="entry name" value="LytTR"/>
    <property type="match status" value="1"/>
</dbReference>
<dbReference type="Proteomes" id="UP000318833">
    <property type="component" value="Unassembled WGS sequence"/>
</dbReference>
<evidence type="ECO:0000259" key="1">
    <source>
        <dbReference type="PROSITE" id="PS50930"/>
    </source>
</evidence>
<dbReference type="InterPro" id="IPR046947">
    <property type="entry name" value="LytR-like"/>
</dbReference>
<dbReference type="PANTHER" id="PTHR37299:SF1">
    <property type="entry name" value="STAGE 0 SPORULATION PROTEIN A HOMOLOG"/>
    <property type="match status" value="1"/>
</dbReference>
<name>A0A554VH11_9FLAO</name>
<dbReference type="SMART" id="SM00850">
    <property type="entry name" value="LytTR"/>
    <property type="match status" value="1"/>
</dbReference>
<comment type="caution">
    <text evidence="2">The sequence shown here is derived from an EMBL/GenBank/DDBJ whole genome shotgun (WGS) entry which is preliminary data.</text>
</comment>
<dbReference type="GO" id="GO:0000156">
    <property type="term" value="F:phosphorelay response regulator activity"/>
    <property type="evidence" value="ECO:0007669"/>
    <property type="project" value="InterPro"/>
</dbReference>
<organism evidence="2 3">
    <name type="scientific">Aquimarina algiphila</name>
    <dbReference type="NCBI Taxonomy" id="2047982"/>
    <lineage>
        <taxon>Bacteria</taxon>
        <taxon>Pseudomonadati</taxon>
        <taxon>Bacteroidota</taxon>
        <taxon>Flavobacteriia</taxon>
        <taxon>Flavobacteriales</taxon>
        <taxon>Flavobacteriaceae</taxon>
        <taxon>Aquimarina</taxon>
    </lineage>
</organism>
<proteinExistence type="predicted"/>
<accession>A0A554VH11</accession>
<sequence>MDEEYSIFRKFPTLEQAKELEVLLNENGIETILADNVAPVDITFSGSTLNNEIYTINKRCFLHDKNLEKLTKKLPDSFVKVHRSYIVEKFKISKVIKHDGGKYSLKLISGEIVSLSRTMYKEFFQNNY</sequence>
<protein>
    <submittedName>
        <fullName evidence="2">LytTR family transcriptional regulator</fullName>
    </submittedName>
</protein>
<dbReference type="GO" id="GO:0003677">
    <property type="term" value="F:DNA binding"/>
    <property type="evidence" value="ECO:0007669"/>
    <property type="project" value="InterPro"/>
</dbReference>
<reference evidence="2 3" key="1">
    <citation type="submission" date="2019-07" db="EMBL/GenBank/DDBJ databases">
        <title>The draft genome sequence of Aquimarina algiphila M91.</title>
        <authorList>
            <person name="Meng X."/>
        </authorList>
    </citation>
    <scope>NUCLEOTIDE SEQUENCE [LARGE SCALE GENOMIC DNA]</scope>
    <source>
        <strain evidence="2 3">M91</strain>
    </source>
</reference>
<dbReference type="OrthoDB" id="9781059at2"/>
<dbReference type="Gene3D" id="2.40.50.1020">
    <property type="entry name" value="LytTr DNA-binding domain"/>
    <property type="match status" value="1"/>
</dbReference>